<evidence type="ECO:0000313" key="1">
    <source>
        <dbReference type="EMBL" id="CAR70667.1"/>
    </source>
</evidence>
<dbReference type="AlphaFoldDB" id="A0A0H3MPP0"/>
<evidence type="ECO:0000313" key="2">
    <source>
        <dbReference type="Proteomes" id="UP000006900"/>
    </source>
</evidence>
<reference evidence="1 2" key="1">
    <citation type="journal article" date="2009" name="Nat. Genet.">
        <title>Comparative genomic and phylogeographic analysis of Mycobacterium leprae.</title>
        <authorList>
            <person name="Monot M."/>
            <person name="Honore N."/>
            <person name="Garnier T."/>
            <person name="Zidane N."/>
            <person name="Sherafi D."/>
            <person name="Paniz-Mondolfi A."/>
            <person name="Matsuoka M."/>
            <person name="Taylor G.M."/>
            <person name="Donoghue H.D."/>
            <person name="Bouwman A."/>
            <person name="Mays S."/>
            <person name="Watson C."/>
            <person name="Lockwood D."/>
            <person name="Khamispour A."/>
            <person name="Dowlati Y."/>
            <person name="Jianping S."/>
            <person name="Rea T.H."/>
            <person name="Vera-Cabrera L."/>
            <person name="Stefani M.M."/>
            <person name="Banu S."/>
            <person name="Macdonald M."/>
            <person name="Sapkota B.R."/>
            <person name="Spencer J.S."/>
            <person name="Thomas J."/>
            <person name="Harshman K."/>
            <person name="Singh P."/>
            <person name="Busso P."/>
            <person name="Gattiker A."/>
            <person name="Rougemont J."/>
            <person name="Brennan P.J."/>
            <person name="Cole S.T."/>
        </authorList>
    </citation>
    <scope>NUCLEOTIDE SEQUENCE [LARGE SCALE GENOMIC DNA]</scope>
    <source>
        <strain evidence="2">Br4923</strain>
    </source>
</reference>
<dbReference type="HOGENOM" id="CLU_2233542_0_0_11"/>
<organism evidence="1 2">
    <name type="scientific">Mycobacterium leprae (strain Br4923)</name>
    <dbReference type="NCBI Taxonomy" id="561304"/>
    <lineage>
        <taxon>Bacteria</taxon>
        <taxon>Bacillati</taxon>
        <taxon>Actinomycetota</taxon>
        <taxon>Actinomycetes</taxon>
        <taxon>Mycobacteriales</taxon>
        <taxon>Mycobacteriaceae</taxon>
        <taxon>Mycobacterium</taxon>
    </lineage>
</organism>
<dbReference type="KEGG" id="mlb:MLBr00574"/>
<proteinExistence type="predicted"/>
<name>A0A0H3MPP0_MYCLB</name>
<accession>A0A0H3MPP0</accession>
<gene>
    <name evidence="1" type="ordered locus">MLBr00574</name>
</gene>
<protein>
    <submittedName>
        <fullName evidence="1">Uncharacterized protein</fullName>
    </submittedName>
</protein>
<dbReference type="Proteomes" id="UP000006900">
    <property type="component" value="Chromosome"/>
</dbReference>
<dbReference type="EMBL" id="FM211192">
    <property type="protein sequence ID" value="CAR70667.1"/>
    <property type="molecule type" value="Genomic_DNA"/>
</dbReference>
<sequence>MTLHIPRFARYSTMRSLRFASTATRFKRAWSVSVELAVVDAGRDSGLVELVDALSLEVGAPGDAVLATRRLSVLICAASFPYRPVQQRANQTFLAVATGIIMRDA</sequence>